<evidence type="ECO:0000313" key="2">
    <source>
        <dbReference type="EMBL" id="ABB49955.1"/>
    </source>
</evidence>
<dbReference type="AlphaFoldDB" id="Q31AZ0"/>
<feature type="transmembrane region" description="Helical" evidence="1">
    <location>
        <begin position="20"/>
        <end position="36"/>
    </location>
</feature>
<reference evidence="3" key="1">
    <citation type="submission" date="2005-07" db="EMBL/GenBank/DDBJ databases">
        <title>Complete sequence of Prochlorococcus marinus str. MIT 9312.</title>
        <authorList>
            <consortium name="US DOE Joint Genome Institute"/>
            <person name="Copeland A."/>
            <person name="Lucas S."/>
            <person name="Lapidus A."/>
            <person name="Barry K."/>
            <person name="Detter J.C."/>
            <person name="Glavina T."/>
            <person name="Hammon N."/>
            <person name="Israni S."/>
            <person name="Pitluck S."/>
            <person name="Thiel J."/>
            <person name="Schmutz J."/>
            <person name="Larimer F."/>
            <person name="Land M."/>
            <person name="Kyrpides N."/>
            <person name="Lykidis A."/>
            <person name="Richardson P."/>
        </authorList>
    </citation>
    <scope>NUCLEOTIDE SEQUENCE [LARGE SCALE GENOMIC DNA]</scope>
    <source>
        <strain evidence="3">MIT 9312</strain>
    </source>
</reference>
<evidence type="ECO:0000256" key="1">
    <source>
        <dbReference type="SAM" id="Phobius"/>
    </source>
</evidence>
<name>Q31AZ0_PROM9</name>
<dbReference type="PANTHER" id="PTHR35473">
    <property type="entry name" value="1-ACYL-SN-GLYCEROL-3-PHOSPHATE ACYLTRANSFERASE"/>
    <property type="match status" value="1"/>
</dbReference>
<feature type="transmembrane region" description="Helical" evidence="1">
    <location>
        <begin position="82"/>
        <end position="100"/>
    </location>
</feature>
<evidence type="ECO:0008006" key="4">
    <source>
        <dbReference type="Google" id="ProtNLM"/>
    </source>
</evidence>
<sequence>MNDFFLRILEKLSNYDNTVLFSASIFPYLIFLFYLYKIKSVNILVKTGFSLTVLFVLITIVLSIFSLTYYNKTLVEVDFLHGSAEFFLTLSDFVILFGFIKMLNTLEVNNS</sequence>
<dbReference type="KEGG" id="pmi:PMT9312_0895"/>
<proteinExistence type="predicted"/>
<evidence type="ECO:0000313" key="3">
    <source>
        <dbReference type="Proteomes" id="UP000002715"/>
    </source>
</evidence>
<gene>
    <name evidence="2" type="ordered locus">PMT9312_0895</name>
</gene>
<accession>Q31AZ0</accession>
<dbReference type="PANTHER" id="PTHR35473:SF3">
    <property type="entry name" value="1-ACYL-SN-GLYCEROL-3-PHOSPHATE ACYLTRANSFERASE"/>
    <property type="match status" value="1"/>
</dbReference>
<feature type="transmembrane region" description="Helical" evidence="1">
    <location>
        <begin position="48"/>
        <end position="70"/>
    </location>
</feature>
<dbReference type="eggNOG" id="ENOG5034AYP">
    <property type="taxonomic scope" value="Bacteria"/>
</dbReference>
<protein>
    <recommendedName>
        <fullName evidence="4">DUF3593 domain-containing protein</fullName>
    </recommendedName>
</protein>
<dbReference type="OrthoDB" id="463675at2"/>
<dbReference type="InterPro" id="IPR021995">
    <property type="entry name" value="DUF3593"/>
</dbReference>
<dbReference type="RefSeq" id="WP_011376449.1">
    <property type="nucleotide sequence ID" value="NC_007577.1"/>
</dbReference>
<organism evidence="2 3">
    <name type="scientific">Prochlorococcus marinus (strain MIT 9312)</name>
    <dbReference type="NCBI Taxonomy" id="74546"/>
    <lineage>
        <taxon>Bacteria</taxon>
        <taxon>Bacillati</taxon>
        <taxon>Cyanobacteriota</taxon>
        <taxon>Cyanophyceae</taxon>
        <taxon>Synechococcales</taxon>
        <taxon>Prochlorococcaceae</taxon>
        <taxon>Prochlorococcus</taxon>
    </lineage>
</organism>
<keyword evidence="1" id="KW-0472">Membrane</keyword>
<keyword evidence="1" id="KW-0812">Transmembrane</keyword>
<keyword evidence="1" id="KW-1133">Transmembrane helix</keyword>
<dbReference type="STRING" id="74546.PMT9312_0895"/>
<dbReference type="EMBL" id="CP000111">
    <property type="protein sequence ID" value="ABB49955.1"/>
    <property type="molecule type" value="Genomic_DNA"/>
</dbReference>
<dbReference type="Pfam" id="PF12159">
    <property type="entry name" value="DUF3593"/>
    <property type="match status" value="1"/>
</dbReference>
<dbReference type="Proteomes" id="UP000002715">
    <property type="component" value="Chromosome"/>
</dbReference>
<dbReference type="HOGENOM" id="CLU_162320_1_0_3"/>